<proteinExistence type="predicted"/>
<dbReference type="Gramene" id="HORVU.MOREX.r3.7HG0693310.1">
    <property type="protein sequence ID" value="HORVU.MOREX.r3.7HG0693310.1"/>
    <property type="gene ID" value="HORVU.MOREX.r3.7HG0693310"/>
</dbReference>
<keyword evidence="3" id="KW-1185">Reference proteome</keyword>
<feature type="region of interest" description="Disordered" evidence="1">
    <location>
        <begin position="60"/>
        <end position="82"/>
    </location>
</feature>
<evidence type="ECO:0000313" key="2">
    <source>
        <dbReference type="EnsemblPlants" id="HORVU.MOREX.r3.7HG0693310.1"/>
    </source>
</evidence>
<evidence type="ECO:0000313" key="3">
    <source>
        <dbReference type="Proteomes" id="UP000011116"/>
    </source>
</evidence>
<sequence length="331" mass="36458">MAAEGTSTRRILDYLNDGEEFEFEGPSSAAAVTPRALAAARSLLPTFRWARLARLGRKGRADQGGARGGDRRRRGGGGHAQGRLCIVSQSNSVRRRTSHEQLLVPAACTVAVDDEATRLSGLSVGLSLVFLLAKTSDEFDKMARVQAEMEALIRDFKRQHAMATDNTGCEDDVPGDRNPDSAALSCLTDGNEPRAATGRCDDHRRCYNHQVTSSSGAEMEAASRRRMDVLKEEFHAELERVRAGYSADSLPFSIGEERGEGGAEPSDDDDDDIADCRNQERIEELEAALRRAEKRLFDKEMEASLWKDTAKMAFRHDHDHDDSRASPHLAN</sequence>
<dbReference type="AlphaFoldDB" id="A0A8I6YG51"/>
<dbReference type="Proteomes" id="UP000011116">
    <property type="component" value="Chromosome 7H"/>
</dbReference>
<dbReference type="GO" id="GO:0008356">
    <property type="term" value="P:asymmetric cell division"/>
    <property type="evidence" value="ECO:0007669"/>
    <property type="project" value="InterPro"/>
</dbReference>
<protein>
    <recommendedName>
        <fullName evidence="4">Protein POLAR LOCALIZATION DURING ASYMMETRIC DIVISION AND REDISTRIBUTION</fullName>
    </recommendedName>
</protein>
<reference evidence="3" key="1">
    <citation type="journal article" date="2012" name="Nature">
        <title>A physical, genetic and functional sequence assembly of the barley genome.</title>
        <authorList>
            <consortium name="The International Barley Genome Sequencing Consortium"/>
            <person name="Mayer K.F."/>
            <person name="Waugh R."/>
            <person name="Brown J.W."/>
            <person name="Schulman A."/>
            <person name="Langridge P."/>
            <person name="Platzer M."/>
            <person name="Fincher G.B."/>
            <person name="Muehlbauer G.J."/>
            <person name="Sato K."/>
            <person name="Close T.J."/>
            <person name="Wise R.P."/>
            <person name="Stein N."/>
        </authorList>
    </citation>
    <scope>NUCLEOTIDE SEQUENCE [LARGE SCALE GENOMIC DNA]</scope>
    <source>
        <strain evidence="3">cv. Morex</strain>
    </source>
</reference>
<dbReference type="PANTHER" id="PTHR33476:SF16">
    <property type="entry name" value="OS06G0648500 PROTEIN"/>
    <property type="match status" value="1"/>
</dbReference>
<evidence type="ECO:0008006" key="4">
    <source>
        <dbReference type="Google" id="ProtNLM"/>
    </source>
</evidence>
<dbReference type="InterPro" id="IPR040348">
    <property type="entry name" value="POLAR-like"/>
</dbReference>
<dbReference type="PANTHER" id="PTHR33476">
    <property type="entry name" value="EMB|CAB62613.1"/>
    <property type="match status" value="1"/>
</dbReference>
<organism evidence="2 3">
    <name type="scientific">Hordeum vulgare subsp. vulgare</name>
    <name type="common">Domesticated barley</name>
    <dbReference type="NCBI Taxonomy" id="112509"/>
    <lineage>
        <taxon>Eukaryota</taxon>
        <taxon>Viridiplantae</taxon>
        <taxon>Streptophyta</taxon>
        <taxon>Embryophyta</taxon>
        <taxon>Tracheophyta</taxon>
        <taxon>Spermatophyta</taxon>
        <taxon>Magnoliopsida</taxon>
        <taxon>Liliopsida</taxon>
        <taxon>Poales</taxon>
        <taxon>Poaceae</taxon>
        <taxon>BOP clade</taxon>
        <taxon>Pooideae</taxon>
        <taxon>Triticodae</taxon>
        <taxon>Triticeae</taxon>
        <taxon>Hordeinae</taxon>
        <taxon>Hordeum</taxon>
    </lineage>
</organism>
<dbReference type="Gramene" id="HORVU.MOREX.r2.7HG0575560.1">
    <property type="protein sequence ID" value="HORVU.MOREX.r2.7HG0575560.1"/>
    <property type="gene ID" value="HORVU.MOREX.r2.7HG0575560"/>
</dbReference>
<dbReference type="SMR" id="A0A8I6YG51"/>
<name>A0A8I6YG51_HORVV</name>
<evidence type="ECO:0000256" key="1">
    <source>
        <dbReference type="SAM" id="MobiDB-lite"/>
    </source>
</evidence>
<reference evidence="2" key="3">
    <citation type="submission" date="2022-01" db="UniProtKB">
        <authorList>
            <consortium name="EnsemblPlants"/>
        </authorList>
    </citation>
    <scope>IDENTIFICATION</scope>
    <source>
        <strain evidence="2">subsp. vulgare</strain>
    </source>
</reference>
<dbReference type="EnsemblPlants" id="HORVU.MOREX.r3.7HG0693310.1">
    <property type="protein sequence ID" value="HORVU.MOREX.r3.7HG0693310.1"/>
    <property type="gene ID" value="HORVU.MOREX.r3.7HG0693310"/>
</dbReference>
<reference evidence="2" key="2">
    <citation type="submission" date="2020-10" db="EMBL/GenBank/DDBJ databases">
        <authorList>
            <person name="Scholz U."/>
            <person name="Mascher M."/>
            <person name="Fiebig A."/>
        </authorList>
    </citation>
    <scope>NUCLEOTIDE SEQUENCE [LARGE SCALE GENOMIC DNA]</scope>
    <source>
        <strain evidence="2">cv. Morex</strain>
    </source>
</reference>
<accession>A0A8I6YG51</accession>
<feature type="region of interest" description="Disordered" evidence="1">
    <location>
        <begin position="251"/>
        <end position="278"/>
    </location>
</feature>